<reference evidence="1" key="1">
    <citation type="journal article" date="2011" name="Genome Biol.">
        <title>The draft genome of the carcinogenic human liver fluke Clonorchis sinensis.</title>
        <authorList>
            <person name="Wang X."/>
            <person name="Chen W."/>
            <person name="Huang Y."/>
            <person name="Sun J."/>
            <person name="Men J."/>
            <person name="Liu H."/>
            <person name="Luo F."/>
            <person name="Guo L."/>
            <person name="Lv X."/>
            <person name="Deng C."/>
            <person name="Zhou C."/>
            <person name="Fan Y."/>
            <person name="Li X."/>
            <person name="Huang L."/>
            <person name="Hu Y."/>
            <person name="Liang C."/>
            <person name="Hu X."/>
            <person name="Xu J."/>
            <person name="Yu X."/>
        </authorList>
    </citation>
    <scope>NUCLEOTIDE SEQUENCE [LARGE SCALE GENOMIC DNA]</scope>
    <source>
        <strain evidence="1">Henan</strain>
    </source>
</reference>
<feature type="non-terminal residue" evidence="1">
    <location>
        <position position="1"/>
    </location>
</feature>
<reference key="2">
    <citation type="submission" date="2011-10" db="EMBL/GenBank/DDBJ databases">
        <title>The genome and transcriptome sequence of Clonorchis sinensis provide insights into the carcinogenic liver fluke.</title>
        <authorList>
            <person name="Wang X."/>
            <person name="Huang Y."/>
            <person name="Chen W."/>
            <person name="Liu H."/>
            <person name="Guo L."/>
            <person name="Chen Y."/>
            <person name="Luo F."/>
            <person name="Zhou W."/>
            <person name="Sun J."/>
            <person name="Mao Q."/>
            <person name="Liang P."/>
            <person name="Zhou C."/>
            <person name="Tian Y."/>
            <person name="Men J."/>
            <person name="Lv X."/>
            <person name="Huang L."/>
            <person name="Zhou J."/>
            <person name="Hu Y."/>
            <person name="Li R."/>
            <person name="Zhang F."/>
            <person name="Lei H."/>
            <person name="Li X."/>
            <person name="Hu X."/>
            <person name="Liang C."/>
            <person name="Xu J."/>
            <person name="Wu Z."/>
            <person name="Yu X."/>
        </authorList>
    </citation>
    <scope>NUCLEOTIDE SEQUENCE</scope>
    <source>
        <strain>Henan</strain>
    </source>
</reference>
<evidence type="ECO:0000313" key="2">
    <source>
        <dbReference type="Proteomes" id="UP000008909"/>
    </source>
</evidence>
<dbReference type="EMBL" id="DF143491">
    <property type="protein sequence ID" value="GAA53426.1"/>
    <property type="molecule type" value="Genomic_DNA"/>
</dbReference>
<protein>
    <submittedName>
        <fullName evidence="1">Uncharacterized protein</fullName>
    </submittedName>
</protein>
<accession>G7YKE4</accession>
<name>G7YKE4_CLOSI</name>
<evidence type="ECO:0000313" key="1">
    <source>
        <dbReference type="EMBL" id="GAA53426.1"/>
    </source>
</evidence>
<gene>
    <name evidence="1" type="ORF">CLF_110192</name>
</gene>
<keyword evidence="2" id="KW-1185">Reference proteome</keyword>
<dbReference type="Proteomes" id="UP000008909">
    <property type="component" value="Unassembled WGS sequence"/>
</dbReference>
<dbReference type="AlphaFoldDB" id="G7YKE4"/>
<organism evidence="1 2">
    <name type="scientific">Clonorchis sinensis</name>
    <name type="common">Chinese liver fluke</name>
    <dbReference type="NCBI Taxonomy" id="79923"/>
    <lineage>
        <taxon>Eukaryota</taxon>
        <taxon>Metazoa</taxon>
        <taxon>Spiralia</taxon>
        <taxon>Lophotrochozoa</taxon>
        <taxon>Platyhelminthes</taxon>
        <taxon>Trematoda</taxon>
        <taxon>Digenea</taxon>
        <taxon>Opisthorchiida</taxon>
        <taxon>Opisthorchiata</taxon>
        <taxon>Opisthorchiidae</taxon>
        <taxon>Clonorchis</taxon>
    </lineage>
</organism>
<sequence length="504" mass="57812">LGTERVLQLNDGLYSHDIKSVRTLITELSPIIIIIVTSVFNNDASLPYNRDLFAGLIVKKRMKVRMEGYTVKGIALIRDRQRLCDVAVLVRVINHWSFVRLLCRSVIGEKTKEAETFQAFFTLSKTSPSPYPLSNVSITQPRRYSNHAWYGTHRNTRVRMSVLYDHVRRPADLLIEHHISWTNASFAGYEGLDNLAVSQPSCNLRVAWQLGTERVLQLNALLDFPCVGLDNLAVSQPSCNLRVAWQLGTERVLQLNAQHLRPVLFSCTMESIKPVPGTLIGPVAKRLRTAANDESFKHAREGLVKEVEELRQQKLKTRMYQEEFVSSLKSERSRTGKRGTLIGPVAKRLRTAANDESFKHAREGLVKEVEELRQQKLKTRMYQEEFVSSLKSERSRTGKRHIGSSCYSFDHRKTGMYNEALEAKESNIVRILNFCEGTSLEHFDSRGFRGRQRNFKQHVNNKVEEEMGKRTVLSYTSGRDELRRELPVYSYALTGIRLQCLDKR</sequence>
<proteinExistence type="predicted"/>